<sequence>MLKYGSRRFYIELAFLCVLYAVAGYYFIRVDAFERISAFVGNYELWQLDEFLLLLLLSPSLLLWLCIRLAWEKKQEVDSRHRQDVSSLEQLKFDPQTGLQNFRFFETGLDSRINNTSDNTQFVLYLLSFENYHQLCESHHIESVDDSLLQCIAIIRDEFSDHYSIGRTGQNEISIAFECIGIDCYQSSITVLKTVMTRITKLRAPKLECSASIAYVRSADEGVNTRRLITKARSATFTRTGSIGTGIYVYDQEVENKKLNDLQLVGELRTAIEKDELELYYQPQVDLYLGLTVGSEALIRWNHPVAGLLTPDKFVHLLDHDAICLKYGDWLFRKAIKRLTHLSKDFPQQTVSINISASHIQHPRFFSQLTQALVGHSSLLVKNLVIEVTESFKLSDHNTAFDNMRKCKALGAKVSLDDFGTGYSSLNQLRVLPVDEIKIDRSFVSNILTDHNDFKLVSSILSLAENFELDVVTEGVENLNQIDKLLMVGCRRVQGYYYSKPVPEKEFDEWLEESTVQPAIL</sequence>
<dbReference type="Pfam" id="PF00990">
    <property type="entry name" value="GGDEF"/>
    <property type="match status" value="1"/>
</dbReference>
<evidence type="ECO:0000313" key="4">
    <source>
        <dbReference type="Proteomes" id="UP000809621"/>
    </source>
</evidence>
<dbReference type="SUPFAM" id="SSF141868">
    <property type="entry name" value="EAL domain-like"/>
    <property type="match status" value="1"/>
</dbReference>
<feature type="transmembrane region" description="Helical" evidence="1">
    <location>
        <begin position="9"/>
        <end position="28"/>
    </location>
</feature>
<dbReference type="PANTHER" id="PTHR33121">
    <property type="entry name" value="CYCLIC DI-GMP PHOSPHODIESTERASE PDEF"/>
    <property type="match status" value="1"/>
</dbReference>
<dbReference type="Gene3D" id="3.30.70.270">
    <property type="match status" value="1"/>
</dbReference>
<evidence type="ECO:0000259" key="2">
    <source>
        <dbReference type="PROSITE" id="PS50883"/>
    </source>
</evidence>
<accession>A0ABS2HNH6</accession>
<dbReference type="InterPro" id="IPR000160">
    <property type="entry name" value="GGDEF_dom"/>
</dbReference>
<comment type="caution">
    <text evidence="3">The sequence shown here is derived from an EMBL/GenBank/DDBJ whole genome shotgun (WGS) entry which is preliminary data.</text>
</comment>
<dbReference type="Proteomes" id="UP000809621">
    <property type="component" value="Unassembled WGS sequence"/>
</dbReference>
<dbReference type="Gene3D" id="3.20.20.450">
    <property type="entry name" value="EAL domain"/>
    <property type="match status" value="1"/>
</dbReference>
<organism evidence="3 4">
    <name type="scientific">Vibrio ulleungensis</name>
    <dbReference type="NCBI Taxonomy" id="2807619"/>
    <lineage>
        <taxon>Bacteria</taxon>
        <taxon>Pseudomonadati</taxon>
        <taxon>Pseudomonadota</taxon>
        <taxon>Gammaproteobacteria</taxon>
        <taxon>Vibrionales</taxon>
        <taxon>Vibrionaceae</taxon>
        <taxon>Vibrio</taxon>
    </lineage>
</organism>
<dbReference type="SMART" id="SM00052">
    <property type="entry name" value="EAL"/>
    <property type="match status" value="1"/>
</dbReference>
<protein>
    <submittedName>
        <fullName evidence="3">EAL domain-containing protein</fullName>
    </submittedName>
</protein>
<dbReference type="InterPro" id="IPR001633">
    <property type="entry name" value="EAL_dom"/>
</dbReference>
<dbReference type="EMBL" id="JAFEUM010000014">
    <property type="protein sequence ID" value="MBM7038614.1"/>
    <property type="molecule type" value="Genomic_DNA"/>
</dbReference>
<dbReference type="InterPro" id="IPR029787">
    <property type="entry name" value="Nucleotide_cyclase"/>
</dbReference>
<dbReference type="InterPro" id="IPR035919">
    <property type="entry name" value="EAL_sf"/>
</dbReference>
<proteinExistence type="predicted"/>
<name>A0ABS2HNH6_9VIBR</name>
<dbReference type="CDD" id="cd01948">
    <property type="entry name" value="EAL"/>
    <property type="match status" value="1"/>
</dbReference>
<gene>
    <name evidence="3" type="ORF">JQC93_19745</name>
</gene>
<keyword evidence="1" id="KW-0812">Transmembrane</keyword>
<evidence type="ECO:0000313" key="3">
    <source>
        <dbReference type="EMBL" id="MBM7038614.1"/>
    </source>
</evidence>
<feature type="domain" description="EAL" evidence="2">
    <location>
        <begin position="261"/>
        <end position="515"/>
    </location>
</feature>
<dbReference type="RefSeq" id="WP_205160046.1">
    <property type="nucleotide sequence ID" value="NZ_JAFEUM010000014.1"/>
</dbReference>
<dbReference type="InterPro" id="IPR050706">
    <property type="entry name" value="Cyclic-di-GMP_PDE-like"/>
</dbReference>
<dbReference type="Pfam" id="PF00563">
    <property type="entry name" value="EAL"/>
    <property type="match status" value="1"/>
</dbReference>
<keyword evidence="1" id="KW-1133">Transmembrane helix</keyword>
<dbReference type="PROSITE" id="PS50883">
    <property type="entry name" value="EAL"/>
    <property type="match status" value="1"/>
</dbReference>
<dbReference type="InterPro" id="IPR043128">
    <property type="entry name" value="Rev_trsase/Diguanyl_cyclase"/>
</dbReference>
<evidence type="ECO:0000256" key="1">
    <source>
        <dbReference type="SAM" id="Phobius"/>
    </source>
</evidence>
<dbReference type="SUPFAM" id="SSF55073">
    <property type="entry name" value="Nucleotide cyclase"/>
    <property type="match status" value="1"/>
</dbReference>
<keyword evidence="4" id="KW-1185">Reference proteome</keyword>
<reference evidence="3 4" key="1">
    <citation type="submission" date="2021-02" db="EMBL/GenBank/DDBJ databases">
        <authorList>
            <person name="Park J.-S."/>
        </authorList>
    </citation>
    <scope>NUCLEOTIDE SEQUENCE [LARGE SCALE GENOMIC DNA]</scope>
    <source>
        <strain evidence="3 4">188UL20-2</strain>
    </source>
</reference>
<keyword evidence="1" id="KW-0472">Membrane</keyword>
<dbReference type="PANTHER" id="PTHR33121:SF71">
    <property type="entry name" value="OXYGEN SENSOR PROTEIN DOSP"/>
    <property type="match status" value="1"/>
</dbReference>